<dbReference type="AlphaFoldDB" id="A0A1Y2CL63"/>
<feature type="compositionally biased region" description="Low complexity" evidence="1">
    <location>
        <begin position="252"/>
        <end position="263"/>
    </location>
</feature>
<dbReference type="Proteomes" id="UP000193642">
    <property type="component" value="Unassembled WGS sequence"/>
</dbReference>
<dbReference type="GO" id="GO:0030466">
    <property type="term" value="P:silent mating-type cassette heterochromatin formation"/>
    <property type="evidence" value="ECO:0007669"/>
    <property type="project" value="TreeGrafter"/>
</dbReference>
<feature type="compositionally biased region" description="Polar residues" evidence="1">
    <location>
        <begin position="566"/>
        <end position="598"/>
    </location>
</feature>
<feature type="compositionally biased region" description="Polar residues" evidence="1">
    <location>
        <begin position="353"/>
        <end position="377"/>
    </location>
</feature>
<dbReference type="EMBL" id="MCGO01000013">
    <property type="protein sequence ID" value="ORY47762.1"/>
    <property type="molecule type" value="Genomic_DNA"/>
</dbReference>
<name>A0A1Y2CL63_9FUNG</name>
<keyword evidence="4" id="KW-1185">Reference proteome</keyword>
<feature type="compositionally biased region" description="Basic and acidic residues" evidence="1">
    <location>
        <begin position="214"/>
        <end position="228"/>
    </location>
</feature>
<feature type="region of interest" description="Disordered" evidence="1">
    <location>
        <begin position="394"/>
        <end position="652"/>
    </location>
</feature>
<feature type="region of interest" description="Disordered" evidence="1">
    <location>
        <begin position="349"/>
        <end position="379"/>
    </location>
</feature>
<feature type="compositionally biased region" description="Basic and acidic residues" evidence="1">
    <location>
        <begin position="124"/>
        <end position="140"/>
    </location>
</feature>
<accession>A0A1Y2CL63</accession>
<feature type="compositionally biased region" description="Low complexity" evidence="1">
    <location>
        <begin position="462"/>
        <end position="488"/>
    </location>
</feature>
<evidence type="ECO:0000256" key="1">
    <source>
        <dbReference type="SAM" id="MobiDB-lite"/>
    </source>
</evidence>
<feature type="compositionally biased region" description="Polar residues" evidence="1">
    <location>
        <begin position="292"/>
        <end position="302"/>
    </location>
</feature>
<proteinExistence type="predicted"/>
<feature type="domain" description="Cryptic loci regulator 2 N-terminal" evidence="2">
    <location>
        <begin position="46"/>
        <end position="104"/>
    </location>
</feature>
<sequence>MKTPASDAVPFTRPTGPEWIATPVDHLVLYLKKVCSLAGLPSDQVVAALPNGYELISQKRPNSNHVDRYLYGHSAGRFRSANEFAPHFRFLMSDKTTPCECRLCGTAKQGVTPKSKLAVPQTAKTDEKRKGSVEPGDSLRRQTLPAIGSSSMVGGSGSGGDLKRKRTTYNSSVTDNDSGSSEATSRSVSPVMMPPPPKKQKETLSVTPTSNSETPKEKDTNDSARKDEMDVDSEDNVARDRNLNENLEKTLSKNPSPAAKPKPTQTQTESMPHASATTKTAVSTKSVAPTVSIPSNGSSSAPASVAKITKPSPKTVSTTSKMNAASVSIFAPFGQISTVLPPATIPVLEKSPSDTVSPSLPEPTISSGTKPKNPQPNSASVPIISVSIVESETEKRLPVKATVSKSTEGTKVMATEPVVPEAASASEPQPSKEALVSASSVKIIPPKSAQQQSNASPPMPHPVKASISAPPKPSSSESPRLPQLQRPQAPTSLPFMAIPNPVSQKTVPNPLLRPSSSTESLQKPSPQQPLQRAIAPQPSVKPVQHTASVSQSNSQQAPVRPIAPQPESQKPLQRVVIQQSTSKQNLPPQITDNLYRSQRPNNLHKRNPNNPNLQTKRHGLCRSLDHIPIPHPNQTHLPSTTSTTASSSSSADTPLTIDISPIHKDHVFWPALVKSVYTGQPTGPLWTTPLLIESIPGNTLNMSTAACFSDTVETVSTTSDYKPSGAGGQGIGVLHRRPSYKVSLLCIANGDVLLPEVYVTPWRMVRVPGSLFPRGLGAGHVDSCCVGGGGGSG</sequence>
<evidence type="ECO:0000313" key="3">
    <source>
        <dbReference type="EMBL" id="ORY47762.1"/>
    </source>
</evidence>
<feature type="compositionally biased region" description="Basic and acidic residues" evidence="1">
    <location>
        <begin position="236"/>
        <end position="251"/>
    </location>
</feature>
<feature type="compositionally biased region" description="Low complexity" evidence="1">
    <location>
        <begin position="274"/>
        <end position="288"/>
    </location>
</feature>
<organism evidence="3 4">
    <name type="scientific">Rhizoclosmatium globosum</name>
    <dbReference type="NCBI Taxonomy" id="329046"/>
    <lineage>
        <taxon>Eukaryota</taxon>
        <taxon>Fungi</taxon>
        <taxon>Fungi incertae sedis</taxon>
        <taxon>Chytridiomycota</taxon>
        <taxon>Chytridiomycota incertae sedis</taxon>
        <taxon>Chytridiomycetes</taxon>
        <taxon>Chytridiales</taxon>
        <taxon>Chytriomycetaceae</taxon>
        <taxon>Rhizoclosmatium</taxon>
    </lineage>
</organism>
<gene>
    <name evidence="3" type="ORF">BCR33DRAFT_714825</name>
</gene>
<evidence type="ECO:0000313" key="4">
    <source>
        <dbReference type="Proteomes" id="UP000193642"/>
    </source>
</evidence>
<feature type="compositionally biased region" description="Low complexity" evidence="1">
    <location>
        <begin position="635"/>
        <end position="652"/>
    </location>
</feature>
<protein>
    <recommendedName>
        <fullName evidence="2">Cryptic loci regulator 2 N-terminal domain-containing protein</fullName>
    </recommendedName>
</protein>
<dbReference type="InterPro" id="IPR031915">
    <property type="entry name" value="Clr2_N"/>
</dbReference>
<dbReference type="OrthoDB" id="2162966at2759"/>
<feature type="non-terminal residue" evidence="3">
    <location>
        <position position="793"/>
    </location>
</feature>
<comment type="caution">
    <text evidence="3">The sequence shown here is derived from an EMBL/GenBank/DDBJ whole genome shotgun (WGS) entry which is preliminary data.</text>
</comment>
<feature type="region of interest" description="Disordered" evidence="1">
    <location>
        <begin position="112"/>
        <end position="318"/>
    </location>
</feature>
<dbReference type="GO" id="GO:0033553">
    <property type="term" value="C:rDNA heterochromatin"/>
    <property type="evidence" value="ECO:0007669"/>
    <property type="project" value="TreeGrafter"/>
</dbReference>
<feature type="compositionally biased region" description="Polar residues" evidence="1">
    <location>
        <begin position="203"/>
        <end position="213"/>
    </location>
</feature>
<dbReference type="PANTHER" id="PTHR38046:SF1">
    <property type="entry name" value="CRYPTIC LOCI REGULATOR 2"/>
    <property type="match status" value="1"/>
</dbReference>
<feature type="compositionally biased region" description="Low complexity" evidence="1">
    <location>
        <begin position="520"/>
        <end position="531"/>
    </location>
</feature>
<reference evidence="3 4" key="1">
    <citation type="submission" date="2016-07" db="EMBL/GenBank/DDBJ databases">
        <title>Pervasive Adenine N6-methylation of Active Genes in Fungi.</title>
        <authorList>
            <consortium name="DOE Joint Genome Institute"/>
            <person name="Mondo S.J."/>
            <person name="Dannebaum R.O."/>
            <person name="Kuo R.C."/>
            <person name="Labutti K."/>
            <person name="Haridas S."/>
            <person name="Kuo A."/>
            <person name="Salamov A."/>
            <person name="Ahrendt S.R."/>
            <person name="Lipzen A."/>
            <person name="Sullivan W."/>
            <person name="Andreopoulos W.B."/>
            <person name="Clum A."/>
            <person name="Lindquist E."/>
            <person name="Daum C."/>
            <person name="Ramamoorthy G.K."/>
            <person name="Gryganskyi A."/>
            <person name="Culley D."/>
            <person name="Magnuson J.K."/>
            <person name="James T.Y."/>
            <person name="O'Malley M.A."/>
            <person name="Stajich J.E."/>
            <person name="Spatafora J.W."/>
            <person name="Visel A."/>
            <person name="Grigoriev I.V."/>
        </authorList>
    </citation>
    <scope>NUCLEOTIDE SEQUENCE [LARGE SCALE GENOMIC DNA]</scope>
    <source>
        <strain evidence="3 4">JEL800</strain>
    </source>
</reference>
<dbReference type="GO" id="GO:0031934">
    <property type="term" value="C:mating-type region heterochromatin"/>
    <property type="evidence" value="ECO:0007669"/>
    <property type="project" value="TreeGrafter"/>
</dbReference>
<dbReference type="STRING" id="329046.A0A1Y2CL63"/>
<dbReference type="GO" id="GO:0070824">
    <property type="term" value="C:SHREC complex"/>
    <property type="evidence" value="ECO:0007669"/>
    <property type="project" value="InterPro"/>
</dbReference>
<feature type="compositionally biased region" description="Polar residues" evidence="1">
    <location>
        <begin position="168"/>
        <end position="186"/>
    </location>
</feature>
<dbReference type="PANTHER" id="PTHR38046">
    <property type="entry name" value="CRYPTIC LOCI REGULATOR 2"/>
    <property type="match status" value="1"/>
</dbReference>
<feature type="compositionally biased region" description="Polar residues" evidence="1">
    <location>
        <begin position="545"/>
        <end position="557"/>
    </location>
</feature>
<evidence type="ECO:0000259" key="2">
    <source>
        <dbReference type="Pfam" id="PF16761"/>
    </source>
</evidence>
<dbReference type="InterPro" id="IPR038986">
    <property type="entry name" value="Clr2"/>
</dbReference>
<dbReference type="Pfam" id="PF16761">
    <property type="entry name" value="Clr2_transil"/>
    <property type="match status" value="1"/>
</dbReference>
<feature type="compositionally biased region" description="Low complexity" evidence="1">
    <location>
        <begin position="307"/>
        <end position="318"/>
    </location>
</feature>